<proteinExistence type="predicted"/>
<dbReference type="OrthoDB" id="5946411at2"/>
<dbReference type="GeneID" id="56591115"/>
<accession>A0A157SEU3</accession>
<evidence type="ECO:0000313" key="1">
    <source>
        <dbReference type="EMBL" id="SAI68960.1"/>
    </source>
</evidence>
<gene>
    <name evidence="1" type="ORF">SAMEA3906487_01594</name>
</gene>
<keyword evidence="2" id="KW-1185">Reference proteome</keyword>
<dbReference type="AlphaFoldDB" id="A0A157SEU3"/>
<protein>
    <submittedName>
        <fullName evidence="1">Uncharacterized protein</fullName>
    </submittedName>
</protein>
<dbReference type="EMBL" id="LT546645">
    <property type="protein sequence ID" value="SAI68960.1"/>
    <property type="molecule type" value="Genomic_DNA"/>
</dbReference>
<dbReference type="PATRIC" id="fig|123899.6.peg.1575"/>
<sequence>MTGLRTLVLIVLPACWVPLRCWRVKRRVDRAEVLGAHIMDACGAGFRAHVFDPAPMDLVARLQNPGWYGRIAQPFQLPTPSPQPWEAMKRAGATTEYLERG</sequence>
<name>A0A157SEU3_9BORD</name>
<organism evidence="1 2">
    <name type="scientific">Bordetella trematum</name>
    <dbReference type="NCBI Taxonomy" id="123899"/>
    <lineage>
        <taxon>Bacteria</taxon>
        <taxon>Pseudomonadati</taxon>
        <taxon>Pseudomonadota</taxon>
        <taxon>Betaproteobacteria</taxon>
        <taxon>Burkholderiales</taxon>
        <taxon>Alcaligenaceae</taxon>
        <taxon>Bordetella</taxon>
    </lineage>
</organism>
<evidence type="ECO:0000313" key="2">
    <source>
        <dbReference type="Proteomes" id="UP000076825"/>
    </source>
</evidence>
<dbReference type="STRING" id="123899.SAMEA3906487_01594"/>
<dbReference type="RefSeq" id="WP_063491755.1">
    <property type="nucleotide sequence ID" value="NZ_CP016340.1"/>
</dbReference>
<reference evidence="1 2" key="1">
    <citation type="submission" date="2016-04" db="EMBL/GenBank/DDBJ databases">
        <authorList>
            <consortium name="Pathogen Informatics"/>
        </authorList>
    </citation>
    <scope>NUCLEOTIDE SEQUENCE [LARGE SCALE GENOMIC DNA]</scope>
    <source>
        <strain evidence="1 2">H044680328</strain>
    </source>
</reference>
<dbReference type="KEGG" id="btrm:SAMEA390648701594"/>
<dbReference type="Proteomes" id="UP000076825">
    <property type="component" value="Chromosome 1"/>
</dbReference>